<proteinExistence type="inferred from homology"/>
<dbReference type="PRINTS" id="PR00081">
    <property type="entry name" value="GDHRDH"/>
</dbReference>
<keyword evidence="2" id="KW-0560">Oxidoreductase</keyword>
<protein>
    <submittedName>
        <fullName evidence="4">SDR family NAD(P)-dependent oxidoreductase</fullName>
    </submittedName>
</protein>
<dbReference type="InterPro" id="IPR002347">
    <property type="entry name" value="SDR_fam"/>
</dbReference>
<keyword evidence="5" id="KW-1185">Reference proteome</keyword>
<dbReference type="FunFam" id="3.40.50.720:FF:000047">
    <property type="entry name" value="NADP-dependent L-serine/L-allo-threonine dehydrogenase"/>
    <property type="match status" value="1"/>
</dbReference>
<dbReference type="RefSeq" id="WP_133202582.1">
    <property type="nucleotide sequence ID" value="NZ_SMRU01000002.1"/>
</dbReference>
<evidence type="ECO:0000256" key="1">
    <source>
        <dbReference type="ARBA" id="ARBA00006484"/>
    </source>
</evidence>
<dbReference type="AlphaFoldDB" id="A0A4R5KYX7"/>
<dbReference type="SUPFAM" id="SSF51735">
    <property type="entry name" value="NAD(P)-binding Rossmann-fold domains"/>
    <property type="match status" value="1"/>
</dbReference>
<evidence type="ECO:0000256" key="2">
    <source>
        <dbReference type="ARBA" id="ARBA00023002"/>
    </source>
</evidence>
<dbReference type="PRINTS" id="PR00080">
    <property type="entry name" value="SDRFAMILY"/>
</dbReference>
<dbReference type="Proteomes" id="UP000295511">
    <property type="component" value="Unassembled WGS sequence"/>
</dbReference>
<dbReference type="EMBL" id="SMRU01000002">
    <property type="protein sequence ID" value="TDG01322.1"/>
    <property type="molecule type" value="Genomic_DNA"/>
</dbReference>
<accession>A0A4R5KYX7</accession>
<dbReference type="PANTHER" id="PTHR42901:SF1">
    <property type="entry name" value="ALCOHOL DEHYDROGENASE"/>
    <property type="match status" value="1"/>
</dbReference>
<comment type="similarity">
    <text evidence="1 3">Belongs to the short-chain dehydrogenases/reductases (SDR) family.</text>
</comment>
<dbReference type="PANTHER" id="PTHR42901">
    <property type="entry name" value="ALCOHOL DEHYDROGENASE"/>
    <property type="match status" value="1"/>
</dbReference>
<evidence type="ECO:0000313" key="5">
    <source>
        <dbReference type="Proteomes" id="UP000295511"/>
    </source>
</evidence>
<comment type="caution">
    <text evidence="4">The sequence shown here is derived from an EMBL/GenBank/DDBJ whole genome shotgun (WGS) entry which is preliminary data.</text>
</comment>
<organism evidence="4 5">
    <name type="scientific">Arthrobacter terricola</name>
    <dbReference type="NCBI Taxonomy" id="2547396"/>
    <lineage>
        <taxon>Bacteria</taxon>
        <taxon>Bacillati</taxon>
        <taxon>Actinomycetota</taxon>
        <taxon>Actinomycetes</taxon>
        <taxon>Micrococcales</taxon>
        <taxon>Micrococcaceae</taxon>
        <taxon>Arthrobacter</taxon>
    </lineage>
</organism>
<dbReference type="InterPro" id="IPR036291">
    <property type="entry name" value="NAD(P)-bd_dom_sf"/>
</dbReference>
<evidence type="ECO:0000256" key="3">
    <source>
        <dbReference type="RuleBase" id="RU000363"/>
    </source>
</evidence>
<name>A0A4R5KYX7_9MICC</name>
<sequence length="254" mass="27190">MAPKLSNTTALITGASSGIGAATARELAALGASVALVARRRDRLETLATDIENDGGTALVIEADITDRAQAQAAVEKTIERFGQLEILVNNAGLMLLGPVLGADPEDWDRMISVNVRGLLHTTHAALPHLLKAAEDSPRQVADIVNISSIAGRVAWDGYGVYNLTKFGINGFTESLRQEVTRRHVRVGVLEPGCVDTELASHNTPEIQSGMTTPFYEQTEVLAPTDIADGVAYMVTRPRHASIAELWIMPTDQA</sequence>
<dbReference type="OrthoDB" id="517007at2"/>
<dbReference type="Pfam" id="PF00106">
    <property type="entry name" value="adh_short"/>
    <property type="match status" value="1"/>
</dbReference>
<dbReference type="GO" id="GO:0016616">
    <property type="term" value="F:oxidoreductase activity, acting on the CH-OH group of donors, NAD or NADP as acceptor"/>
    <property type="evidence" value="ECO:0007669"/>
    <property type="project" value="UniProtKB-ARBA"/>
</dbReference>
<evidence type="ECO:0000313" key="4">
    <source>
        <dbReference type="EMBL" id="TDG01322.1"/>
    </source>
</evidence>
<reference evidence="4 5" key="1">
    <citation type="submission" date="2019-03" db="EMBL/GenBank/DDBJ databases">
        <title>Whole genome sequence of Arthrobacter sp JH1-1.</title>
        <authorList>
            <person name="Trinh H.N."/>
        </authorList>
    </citation>
    <scope>NUCLEOTIDE SEQUENCE [LARGE SCALE GENOMIC DNA]</scope>
    <source>
        <strain evidence="4 5">JH1-1</strain>
    </source>
</reference>
<dbReference type="Gene3D" id="3.40.50.720">
    <property type="entry name" value="NAD(P)-binding Rossmann-like Domain"/>
    <property type="match status" value="1"/>
</dbReference>
<gene>
    <name evidence="4" type="ORF">E1809_02060</name>
</gene>